<dbReference type="AlphaFoldDB" id="A0AAQ1RWZ4"/>
<dbReference type="SUPFAM" id="SSF103370">
    <property type="entry name" value="NinB"/>
    <property type="match status" value="1"/>
</dbReference>
<dbReference type="Gene3D" id="1.10.3790.10">
    <property type="entry name" value="NinB"/>
    <property type="match status" value="1"/>
</dbReference>
<protein>
    <submittedName>
        <fullName evidence="1">Uncharacterized protein</fullName>
    </submittedName>
</protein>
<dbReference type="RefSeq" id="WP_021661135.1">
    <property type="nucleotide sequence ID" value="NZ_FQVY01000004.1"/>
</dbReference>
<name>A0AAQ1RWZ4_9FIRM</name>
<dbReference type="Proteomes" id="UP000184089">
    <property type="component" value="Unassembled WGS sequence"/>
</dbReference>
<dbReference type="EMBL" id="FQVY01000004">
    <property type="protein sequence ID" value="SHG51313.1"/>
    <property type="molecule type" value="Genomic_DNA"/>
</dbReference>
<dbReference type="InterPro" id="IPR036619">
    <property type="entry name" value="NinB_sf"/>
</dbReference>
<gene>
    <name evidence="1" type="ORF">SAMN05444424_2618</name>
</gene>
<organism evidence="1 2">
    <name type="scientific">Bittarella massiliensis</name>
    <name type="common">ex Durand et al. 2017</name>
    <dbReference type="NCBI Taxonomy" id="1720313"/>
    <lineage>
        <taxon>Bacteria</taxon>
        <taxon>Bacillati</taxon>
        <taxon>Bacillota</taxon>
        <taxon>Clostridia</taxon>
        <taxon>Eubacteriales</taxon>
        <taxon>Oscillospiraceae</taxon>
        <taxon>Bittarella (ex Durand et al. 2017)</taxon>
    </lineage>
</organism>
<proteinExistence type="predicted"/>
<comment type="caution">
    <text evidence="1">The sequence shown here is derived from an EMBL/GenBank/DDBJ whole genome shotgun (WGS) entry which is preliminary data.</text>
</comment>
<evidence type="ECO:0000313" key="2">
    <source>
        <dbReference type="Proteomes" id="UP000184089"/>
    </source>
</evidence>
<sequence>MQRLELDFSVAQCWEGDGCWLMLKVANAPAARRWVDQMSGDCTAVLGPKRRKRSLDANAYLWALCGQIAKAVRSTKEEVYRAAVKRVGVVDVIPMREDAAIEWCCRWRSRGIGWVAETADMGLDGWVTVMAYWGSSAYSTAEMSRLLDDVVEEAKGLGIETATPEQLALMTEGRGQ</sequence>
<reference evidence="2" key="1">
    <citation type="submission" date="2016-11" db="EMBL/GenBank/DDBJ databases">
        <authorList>
            <person name="Jaros S."/>
            <person name="Januszkiewicz K."/>
            <person name="Wedrychowicz H."/>
        </authorList>
    </citation>
    <scope>NUCLEOTIDE SEQUENCE [LARGE SCALE GENOMIC DNA]</scope>
    <source>
        <strain evidence="2">DSM 4029</strain>
    </source>
</reference>
<evidence type="ECO:0000313" key="1">
    <source>
        <dbReference type="EMBL" id="SHG51313.1"/>
    </source>
</evidence>
<accession>A0AAQ1RWZ4</accession>